<proteinExistence type="predicted"/>
<name>A0AAV4M5I9_BABCB</name>
<comment type="caution">
    <text evidence="1">The sequence shown here is derived from an EMBL/GenBank/DDBJ whole genome shotgun (WGS) entry which is preliminary data.</text>
</comment>
<evidence type="ECO:0000313" key="2">
    <source>
        <dbReference type="Proteomes" id="UP001497744"/>
    </source>
</evidence>
<keyword evidence="2" id="KW-1185">Reference proteome</keyword>
<dbReference type="InterPro" id="IPR024751">
    <property type="entry name" value="VESA1"/>
</dbReference>
<dbReference type="EMBL" id="BPLF01000006">
    <property type="protein sequence ID" value="GIX66089.1"/>
    <property type="molecule type" value="Genomic_DNA"/>
</dbReference>
<reference evidence="1 2" key="1">
    <citation type="submission" date="2021-06" db="EMBL/GenBank/DDBJ databases">
        <title>Genome sequence of Babesia caballi.</title>
        <authorList>
            <person name="Yamagishi J."/>
            <person name="Kidaka T."/>
            <person name="Ochi A."/>
        </authorList>
    </citation>
    <scope>NUCLEOTIDE SEQUENCE [LARGE SCALE GENOMIC DNA]</scope>
    <source>
        <strain evidence="1">USDA-D6B2</strain>
    </source>
</reference>
<dbReference type="RefSeq" id="XP_067718158.1">
    <property type="nucleotide sequence ID" value="XM_067862057.1"/>
</dbReference>
<accession>A0AAV4M5I9</accession>
<dbReference type="Pfam" id="PF12785">
    <property type="entry name" value="VESA1_N"/>
    <property type="match status" value="2"/>
</dbReference>
<dbReference type="AlphaFoldDB" id="A0AAV4M5I9"/>
<gene>
    <name evidence="1" type="ORF">BcabD6B2_55250</name>
</gene>
<sequence length="909" mass="97993">MTPGKKSLTDPPKNLKEAIDWVIQIKDDNEAIKGLAKELQELLKHDGSEVAMKVLDRYRLVSESVIKGLEDANSKIQQTKEKFYFTYTALNNLSQGLKPFFSGSAAISTRDVEKVKAWVSSIKDDELKQLITGFAEGLKTFVAQGTGILQASNNSAYNSAPSWNTLTPSAKTDCAAILLGIMPVVYIGLTYLYWQCDGTGGWTQEKLDSSSGSDQGTLKQYMEALGYKENLNNKTGKSLVDDIMNSMFSNELRTAYGLSQTHYFNFLKALHEKALDSTPPNSSAPLTSLYALSYYYITNFLYDVQSSNPATPSFAGYSGLSALAGGAYGFNLGGLGTFMSALLAVTGKDGQDSSSQDGTDALAGEVEKLLESVENSGTGLSTEQFKQVKDALGTDSGNGNGLIGKLAEGIQQFIGYDSRGKLTGGGIVPSNIATHRLCDATIAFTIGVLEGCKRDTNLKNDSEGLKRVGNVISALHGKYGTGTHGLVGVAGTVKSELRMIKRSNIKDFVGQLGTAFDKLKDVLLKDASTLANKVGGYLDAVFKAGKASPVNVTTQLQQLVRNASEAYDASNLTSQISSVKNALTPPGSQGFAKNVLQAGTNAFMGALKMSNYTRMDYDASTLKWSNEIDKAKTCAKIFLGCLPLYYQALTYIYWGCHDKGGGWNAMTLGGGALRSYFDSQGLLSPYVDRSKTSAHIADSALKKFSEFGTAASSSLSTTNFPYASFTTKLQEKVTTNGNHLPTDCPLSALFYGASCYFRYQQITNAKSAFNTPKTIREMLYFLAALQFSSAYAELNNHVDTVLNPALKVADSSKPASGGNDTLSADQLKEYFRASCAFSSSVLGLIQGPGVSEKSEPWLHELFGNSTFNFTYPSGATLFSKVSSYAYALQFQLLFLYQQCSNNGVKCGWQ</sequence>
<organism evidence="1 2">
    <name type="scientific">Babesia caballi</name>
    <dbReference type="NCBI Taxonomy" id="5871"/>
    <lineage>
        <taxon>Eukaryota</taxon>
        <taxon>Sar</taxon>
        <taxon>Alveolata</taxon>
        <taxon>Apicomplexa</taxon>
        <taxon>Aconoidasida</taxon>
        <taxon>Piroplasmida</taxon>
        <taxon>Babesiidae</taxon>
        <taxon>Babesia</taxon>
    </lineage>
</organism>
<protein>
    <submittedName>
        <fullName evidence="1">Variant erythrocyte surface antigen-1 family protein</fullName>
    </submittedName>
</protein>
<dbReference type="Proteomes" id="UP001497744">
    <property type="component" value="Unassembled WGS sequence"/>
</dbReference>
<dbReference type="GeneID" id="94197570"/>
<evidence type="ECO:0000313" key="1">
    <source>
        <dbReference type="EMBL" id="GIX66089.1"/>
    </source>
</evidence>